<evidence type="ECO:0000256" key="8">
    <source>
        <dbReference type="SAM" id="MobiDB-lite"/>
    </source>
</evidence>
<dbReference type="STRING" id="329046.A0A1Y2CVB1"/>
<feature type="region of interest" description="Disordered" evidence="8">
    <location>
        <begin position="442"/>
        <end position="470"/>
    </location>
</feature>
<feature type="binding site" evidence="6">
    <location>
        <position position="101"/>
    </location>
    <ligand>
        <name>ATP</name>
        <dbReference type="ChEBI" id="CHEBI:30616"/>
    </ligand>
</feature>
<feature type="compositionally biased region" description="Gly residues" evidence="8">
    <location>
        <begin position="459"/>
        <end position="470"/>
    </location>
</feature>
<feature type="domain" description="Protein kinase" evidence="9">
    <location>
        <begin position="72"/>
        <end position="424"/>
    </location>
</feature>
<sequence>MAQVGTHSAHLPTRRNPITRLTVQIEATFDGINQAQLRSKQVEDAKKKLQNPWDDDKNDYIFREAEVWQDRFKIMRRLGKGSFGQVFEAYDMRSDKSVAIKIIKNRRSFYNQALTEIRILELLNERDFDDSKSIVRMKEHFIHRDHLCIVYELLSVNLYEVIKAGSFSGLTLDIIRKIAYHILQGLQLLSRSDVRVIHCDLKPENILLCHPKKAAVKVIDFGSSCFINERAYTYIQSRFYRSPEVILGHSYTMAIDVWSLGCILYELFSGEPLFSGQTEHDQLLKIMDLIGLPPHSMLETAAPQKVSTMFLKSGSPPNQKGNSTTSTYRPIVPPTFQTRGTTLYELLQTKFQRFVQLGKHLSPNGTSTQVGPTGNKANLPDHALKAYSSCAAEFELFRDLVMRMLVYVPEERITPDEALDHPFFTAPRTAEKEVNTTATMKNHGTLDSRTGRTTRSGHLGRGGLVGSGGV</sequence>
<keyword evidence="11" id="KW-1185">Reference proteome</keyword>
<dbReference type="InterPro" id="IPR008271">
    <property type="entry name" value="Ser/Thr_kinase_AS"/>
</dbReference>
<proteinExistence type="inferred from homology"/>
<evidence type="ECO:0000256" key="5">
    <source>
        <dbReference type="ARBA" id="ARBA00022840"/>
    </source>
</evidence>
<dbReference type="OrthoDB" id="9332038at2759"/>
<dbReference type="GO" id="GO:0005524">
    <property type="term" value="F:ATP binding"/>
    <property type="evidence" value="ECO:0007669"/>
    <property type="project" value="UniProtKB-UniRule"/>
</dbReference>
<protein>
    <submittedName>
        <fullName evidence="10">Kinase-like protein</fullName>
    </submittedName>
</protein>
<comment type="similarity">
    <text evidence="7">Belongs to the protein kinase superfamily.</text>
</comment>
<organism evidence="10 11">
    <name type="scientific">Rhizoclosmatium globosum</name>
    <dbReference type="NCBI Taxonomy" id="329046"/>
    <lineage>
        <taxon>Eukaryota</taxon>
        <taxon>Fungi</taxon>
        <taxon>Fungi incertae sedis</taxon>
        <taxon>Chytridiomycota</taxon>
        <taxon>Chytridiomycota incertae sedis</taxon>
        <taxon>Chytridiomycetes</taxon>
        <taxon>Chytridiales</taxon>
        <taxon>Chytriomycetaceae</taxon>
        <taxon>Rhizoclosmatium</taxon>
    </lineage>
</organism>
<reference evidence="10 11" key="1">
    <citation type="submission" date="2016-07" db="EMBL/GenBank/DDBJ databases">
        <title>Pervasive Adenine N6-methylation of Active Genes in Fungi.</title>
        <authorList>
            <consortium name="DOE Joint Genome Institute"/>
            <person name="Mondo S.J."/>
            <person name="Dannebaum R.O."/>
            <person name="Kuo R.C."/>
            <person name="Labutti K."/>
            <person name="Haridas S."/>
            <person name="Kuo A."/>
            <person name="Salamov A."/>
            <person name="Ahrendt S.R."/>
            <person name="Lipzen A."/>
            <person name="Sullivan W."/>
            <person name="Andreopoulos W.B."/>
            <person name="Clum A."/>
            <person name="Lindquist E."/>
            <person name="Daum C."/>
            <person name="Ramamoorthy G.K."/>
            <person name="Gryganskyi A."/>
            <person name="Culley D."/>
            <person name="Magnuson J.K."/>
            <person name="James T.Y."/>
            <person name="O'Malley M.A."/>
            <person name="Stajich J.E."/>
            <person name="Spatafora J.W."/>
            <person name="Visel A."/>
            <person name="Grigoriev I.V."/>
        </authorList>
    </citation>
    <scope>NUCLEOTIDE SEQUENCE [LARGE SCALE GENOMIC DNA]</scope>
    <source>
        <strain evidence="10 11">JEL800</strain>
    </source>
</reference>
<feature type="compositionally biased region" description="Polar residues" evidence="8">
    <location>
        <begin position="315"/>
        <end position="328"/>
    </location>
</feature>
<feature type="region of interest" description="Disordered" evidence="8">
    <location>
        <begin position="312"/>
        <end position="332"/>
    </location>
</feature>
<gene>
    <name evidence="10" type="ORF">BCR33DRAFT_780872</name>
</gene>
<keyword evidence="2" id="KW-0808">Transferase</keyword>
<dbReference type="InterPro" id="IPR011009">
    <property type="entry name" value="Kinase-like_dom_sf"/>
</dbReference>
<dbReference type="EMBL" id="MCGO01000006">
    <property type="protein sequence ID" value="ORY50999.1"/>
    <property type="molecule type" value="Genomic_DNA"/>
</dbReference>
<keyword evidence="5 6" id="KW-0067">ATP-binding</keyword>
<evidence type="ECO:0000256" key="1">
    <source>
        <dbReference type="ARBA" id="ARBA00022527"/>
    </source>
</evidence>
<dbReference type="SMART" id="SM00220">
    <property type="entry name" value="S_TKc"/>
    <property type="match status" value="1"/>
</dbReference>
<dbReference type="Proteomes" id="UP000193642">
    <property type="component" value="Unassembled WGS sequence"/>
</dbReference>
<evidence type="ECO:0000256" key="7">
    <source>
        <dbReference type="RuleBase" id="RU000304"/>
    </source>
</evidence>
<evidence type="ECO:0000256" key="2">
    <source>
        <dbReference type="ARBA" id="ARBA00022679"/>
    </source>
</evidence>
<dbReference type="Pfam" id="PF00069">
    <property type="entry name" value="Pkinase"/>
    <property type="match status" value="1"/>
</dbReference>
<dbReference type="AlphaFoldDB" id="A0A1Y2CVB1"/>
<evidence type="ECO:0000256" key="3">
    <source>
        <dbReference type="ARBA" id="ARBA00022741"/>
    </source>
</evidence>
<dbReference type="InterPro" id="IPR050494">
    <property type="entry name" value="Ser_Thr_dual-spec_kinase"/>
</dbReference>
<dbReference type="PANTHER" id="PTHR24058:SF28">
    <property type="entry name" value="SERINE_THREONINE-PROTEIN KINASE MINIBRAIN"/>
    <property type="match status" value="1"/>
</dbReference>
<evidence type="ECO:0000256" key="4">
    <source>
        <dbReference type="ARBA" id="ARBA00022777"/>
    </source>
</evidence>
<evidence type="ECO:0000313" key="10">
    <source>
        <dbReference type="EMBL" id="ORY50999.1"/>
    </source>
</evidence>
<evidence type="ECO:0000259" key="9">
    <source>
        <dbReference type="PROSITE" id="PS50011"/>
    </source>
</evidence>
<name>A0A1Y2CVB1_9FUNG</name>
<dbReference type="SUPFAM" id="SSF56112">
    <property type="entry name" value="Protein kinase-like (PK-like)"/>
    <property type="match status" value="1"/>
</dbReference>
<dbReference type="PROSITE" id="PS00107">
    <property type="entry name" value="PROTEIN_KINASE_ATP"/>
    <property type="match status" value="1"/>
</dbReference>
<dbReference type="PROSITE" id="PS50011">
    <property type="entry name" value="PROTEIN_KINASE_DOM"/>
    <property type="match status" value="1"/>
</dbReference>
<dbReference type="InterPro" id="IPR000719">
    <property type="entry name" value="Prot_kinase_dom"/>
</dbReference>
<keyword evidence="3 6" id="KW-0547">Nucleotide-binding</keyword>
<dbReference type="GO" id="GO:0004674">
    <property type="term" value="F:protein serine/threonine kinase activity"/>
    <property type="evidence" value="ECO:0007669"/>
    <property type="project" value="UniProtKB-KW"/>
</dbReference>
<keyword evidence="4 10" id="KW-0418">Kinase</keyword>
<dbReference type="PROSITE" id="PS00108">
    <property type="entry name" value="PROTEIN_KINASE_ST"/>
    <property type="match status" value="1"/>
</dbReference>
<keyword evidence="1 7" id="KW-0723">Serine/threonine-protein kinase</keyword>
<comment type="caution">
    <text evidence="10">The sequence shown here is derived from an EMBL/GenBank/DDBJ whole genome shotgun (WGS) entry which is preliminary data.</text>
</comment>
<dbReference type="InterPro" id="IPR017441">
    <property type="entry name" value="Protein_kinase_ATP_BS"/>
</dbReference>
<dbReference type="PANTHER" id="PTHR24058">
    <property type="entry name" value="DUAL SPECIFICITY PROTEIN KINASE"/>
    <property type="match status" value="1"/>
</dbReference>
<evidence type="ECO:0000256" key="6">
    <source>
        <dbReference type="PROSITE-ProRule" id="PRU10141"/>
    </source>
</evidence>
<dbReference type="Gene3D" id="1.10.510.10">
    <property type="entry name" value="Transferase(Phosphotransferase) domain 1"/>
    <property type="match status" value="2"/>
</dbReference>
<accession>A0A1Y2CVB1</accession>
<evidence type="ECO:0000313" key="11">
    <source>
        <dbReference type="Proteomes" id="UP000193642"/>
    </source>
</evidence>